<dbReference type="GO" id="GO:0016989">
    <property type="term" value="F:sigma factor antagonist activity"/>
    <property type="evidence" value="ECO:0007669"/>
    <property type="project" value="TreeGrafter"/>
</dbReference>
<dbReference type="Pfam" id="PF04773">
    <property type="entry name" value="FecR"/>
    <property type="match status" value="1"/>
</dbReference>
<evidence type="ECO:0000256" key="1">
    <source>
        <dbReference type="SAM" id="Phobius"/>
    </source>
</evidence>
<feature type="domain" description="FecR protein" evidence="2">
    <location>
        <begin position="107"/>
        <end position="202"/>
    </location>
</feature>
<feature type="transmembrane region" description="Helical" evidence="1">
    <location>
        <begin position="73"/>
        <end position="94"/>
    </location>
</feature>
<dbReference type="InterPro" id="IPR012373">
    <property type="entry name" value="Ferrdict_sens_TM"/>
</dbReference>
<keyword evidence="1" id="KW-1133">Transmembrane helix</keyword>
<dbReference type="InterPro" id="IPR006860">
    <property type="entry name" value="FecR"/>
</dbReference>
<protein>
    <submittedName>
        <fullName evidence="3">FecR family protein</fullName>
    </submittedName>
</protein>
<gene>
    <name evidence="3" type="ORF">GA0116948_1134</name>
</gene>
<dbReference type="AlphaFoldDB" id="A0A1C4FAD4"/>
<dbReference type="Gene3D" id="2.60.120.1440">
    <property type="match status" value="1"/>
</dbReference>
<dbReference type="OrthoDB" id="1452822at2"/>
<evidence type="ECO:0000313" key="3">
    <source>
        <dbReference type="EMBL" id="SCC52840.1"/>
    </source>
</evidence>
<keyword evidence="1" id="KW-0812">Transmembrane</keyword>
<accession>A0A1C4FAD4</accession>
<dbReference type="Gene3D" id="3.55.50.30">
    <property type="match status" value="1"/>
</dbReference>
<evidence type="ECO:0000313" key="4">
    <source>
        <dbReference type="Proteomes" id="UP000242818"/>
    </source>
</evidence>
<keyword evidence="4" id="KW-1185">Reference proteome</keyword>
<name>A0A1C4FAD4_9BACT</name>
<dbReference type="PIRSF" id="PIRSF018266">
    <property type="entry name" value="FecR"/>
    <property type="match status" value="1"/>
</dbReference>
<dbReference type="PANTHER" id="PTHR30273:SF2">
    <property type="entry name" value="PROTEIN FECR"/>
    <property type="match status" value="1"/>
</dbReference>
<reference evidence="3 4" key="1">
    <citation type="submission" date="2016-08" db="EMBL/GenBank/DDBJ databases">
        <authorList>
            <person name="Seilhamer J.J."/>
        </authorList>
    </citation>
    <scope>NUCLEOTIDE SEQUENCE [LARGE SCALE GENOMIC DNA]</scope>
    <source>
        <strain evidence="3 4">A37T2</strain>
    </source>
</reference>
<dbReference type="PANTHER" id="PTHR30273">
    <property type="entry name" value="PERIPLASMIC SIGNAL SENSOR AND SIGMA FACTOR ACTIVATOR FECR-RELATED"/>
    <property type="match status" value="1"/>
</dbReference>
<sequence>MEIKKIRQLLQQYLLGQSGSAANNAVEQWYNAFDAETPLHLPPEEEQRLGQEMWRNIQPTLAPTKSVYIKRPWVRIAAGLLLFTGIGGGSWLYWQQMHCHNCIVFREIQTHNGEQRKLQLPDSTWLTINAGSNVRIASDFAENRRVQVIDGEVFFDVRRQTSKPFIVESGPLKTTVMGTSFNVSAYAKLHLLSIGVASGKVRIDSKTSNNVLEEGLALHYNRIDATSRITTLDAESLSWQQGKLVLNDASFDEMVVLMEKNFGLRITATSPAVKATRYTTELDTHMDPAQAAEVLAAIHHLKISGIRDQVLLHE</sequence>
<dbReference type="Proteomes" id="UP000242818">
    <property type="component" value="Unassembled WGS sequence"/>
</dbReference>
<evidence type="ECO:0000259" key="2">
    <source>
        <dbReference type="Pfam" id="PF04773"/>
    </source>
</evidence>
<dbReference type="RefSeq" id="WP_089714042.1">
    <property type="nucleotide sequence ID" value="NZ_FMAR01000013.1"/>
</dbReference>
<proteinExistence type="predicted"/>
<keyword evidence="1" id="KW-0472">Membrane</keyword>
<dbReference type="STRING" id="1335309.GA0116948_1134"/>
<dbReference type="EMBL" id="FMAR01000013">
    <property type="protein sequence ID" value="SCC52840.1"/>
    <property type="molecule type" value="Genomic_DNA"/>
</dbReference>
<organism evidence="3 4">
    <name type="scientific">Chitinophaga costaii</name>
    <dbReference type="NCBI Taxonomy" id="1335309"/>
    <lineage>
        <taxon>Bacteria</taxon>
        <taxon>Pseudomonadati</taxon>
        <taxon>Bacteroidota</taxon>
        <taxon>Chitinophagia</taxon>
        <taxon>Chitinophagales</taxon>
        <taxon>Chitinophagaceae</taxon>
        <taxon>Chitinophaga</taxon>
    </lineage>
</organism>